<protein>
    <submittedName>
        <fullName evidence="3">EAL domain-containing protein</fullName>
    </submittedName>
</protein>
<evidence type="ECO:0000313" key="3">
    <source>
        <dbReference type="EMBL" id="MBC3766020.1"/>
    </source>
</evidence>
<dbReference type="Gene3D" id="3.20.20.450">
    <property type="entry name" value="EAL domain"/>
    <property type="match status" value="1"/>
</dbReference>
<name>A0A8J6IUE0_9ALTE</name>
<dbReference type="PROSITE" id="PS51833">
    <property type="entry name" value="HDOD"/>
    <property type="match status" value="1"/>
</dbReference>
<gene>
    <name evidence="3" type="ORF">H8B19_09025</name>
</gene>
<accession>A0A8J6IUE0</accession>
<dbReference type="Proteomes" id="UP000601768">
    <property type="component" value="Unassembled WGS sequence"/>
</dbReference>
<dbReference type="PANTHER" id="PTHR33525">
    <property type="match status" value="1"/>
</dbReference>
<keyword evidence="4" id="KW-1185">Reference proteome</keyword>
<dbReference type="SUPFAM" id="SSF109604">
    <property type="entry name" value="HD-domain/PDEase-like"/>
    <property type="match status" value="1"/>
</dbReference>
<dbReference type="InterPro" id="IPR052340">
    <property type="entry name" value="RNase_Y/CdgJ"/>
</dbReference>
<evidence type="ECO:0000259" key="2">
    <source>
        <dbReference type="PROSITE" id="PS51833"/>
    </source>
</evidence>
<sequence>MYTYIARQAIFDRNKHVHAYELLFRDGESNCYPAHITPDEATSRLLTNSHLSQGLEDITQGKPAFINFFQDTLLHRFPTFLAPEKIVVELLEDLDVNEQLLDACKQIKQNGYRLALDDYDFDLKWQVILPYVDIIKINVSMFSQQEITERTPALKNMPIKLVAEKVETYEQFQFCLELGYDYFQGYFFTYPEVIRNKSLPSSKLNLLELINVSSAKELDFNYLNSIFERDVTLTYRLLRFINDPLLNKSNQITSLKHALTFMGELEIKKFIALLALANLSDNKPGELLKLCLIRAKFCELVSAAKREYNNPPMGFLAGLLSMLDSLLDQPMSVLVNKLPISDELKMALSGEPGNLFNYLQLVRALERAQWQLVTDYAKLLQLDELLVFQLHHQALLWGNHIHLASQSK</sequence>
<dbReference type="InterPro" id="IPR035919">
    <property type="entry name" value="EAL_sf"/>
</dbReference>
<reference evidence="3" key="1">
    <citation type="journal article" date="2018" name="Int. J. Syst. Evol. Microbiol.">
        <title>Neptunicella marina gen. nov., sp. nov., isolated from surface seawater.</title>
        <authorList>
            <person name="Liu X."/>
            <person name="Lai Q."/>
            <person name="Du Y."/>
            <person name="Zhang X."/>
            <person name="Liu Z."/>
            <person name="Sun F."/>
            <person name="Shao Z."/>
        </authorList>
    </citation>
    <scope>NUCLEOTIDE SEQUENCE</scope>
    <source>
        <strain evidence="3">S27-2</strain>
    </source>
</reference>
<feature type="domain" description="HDOD" evidence="2">
    <location>
        <begin position="199"/>
        <end position="386"/>
    </location>
</feature>
<feature type="domain" description="EAL" evidence="1">
    <location>
        <begin position="1"/>
        <end position="205"/>
    </location>
</feature>
<comment type="caution">
    <text evidence="3">The sequence shown here is derived from an EMBL/GenBank/DDBJ whole genome shotgun (WGS) entry which is preliminary data.</text>
</comment>
<dbReference type="PROSITE" id="PS50883">
    <property type="entry name" value="EAL"/>
    <property type="match status" value="1"/>
</dbReference>
<organism evidence="3 4">
    <name type="scientific">Neptunicella marina</name>
    <dbReference type="NCBI Taxonomy" id="2125989"/>
    <lineage>
        <taxon>Bacteria</taxon>
        <taxon>Pseudomonadati</taxon>
        <taxon>Pseudomonadota</taxon>
        <taxon>Gammaproteobacteria</taxon>
        <taxon>Alteromonadales</taxon>
        <taxon>Alteromonadaceae</taxon>
        <taxon>Neptunicella</taxon>
    </lineage>
</organism>
<dbReference type="Gene3D" id="1.10.3210.10">
    <property type="entry name" value="Hypothetical protein af1432"/>
    <property type="match status" value="1"/>
</dbReference>
<dbReference type="Pfam" id="PF00563">
    <property type="entry name" value="EAL"/>
    <property type="match status" value="1"/>
</dbReference>
<dbReference type="AlphaFoldDB" id="A0A8J6IUE0"/>
<evidence type="ECO:0000313" key="4">
    <source>
        <dbReference type="Proteomes" id="UP000601768"/>
    </source>
</evidence>
<evidence type="ECO:0000259" key="1">
    <source>
        <dbReference type="PROSITE" id="PS50883"/>
    </source>
</evidence>
<dbReference type="RefSeq" id="WP_186506495.1">
    <property type="nucleotide sequence ID" value="NZ_JACNEP010000006.1"/>
</dbReference>
<dbReference type="Pfam" id="PF08668">
    <property type="entry name" value="HDOD"/>
    <property type="match status" value="1"/>
</dbReference>
<dbReference type="InterPro" id="IPR001633">
    <property type="entry name" value="EAL_dom"/>
</dbReference>
<reference evidence="3" key="2">
    <citation type="submission" date="2020-08" db="EMBL/GenBank/DDBJ databases">
        <authorList>
            <person name="Lai Q."/>
        </authorList>
    </citation>
    <scope>NUCLEOTIDE SEQUENCE</scope>
    <source>
        <strain evidence="3">S27-2</strain>
    </source>
</reference>
<dbReference type="SUPFAM" id="SSF141868">
    <property type="entry name" value="EAL domain-like"/>
    <property type="match status" value="1"/>
</dbReference>
<dbReference type="PANTHER" id="PTHR33525:SF4">
    <property type="entry name" value="CYCLIC DI-GMP PHOSPHODIESTERASE CDGJ"/>
    <property type="match status" value="1"/>
</dbReference>
<dbReference type="PIRSF" id="PIRSF003180">
    <property type="entry name" value="DiGMPpdiest_YuxH"/>
    <property type="match status" value="1"/>
</dbReference>
<dbReference type="InterPro" id="IPR013976">
    <property type="entry name" value="HDOD"/>
</dbReference>
<proteinExistence type="predicted"/>
<dbReference type="InterPro" id="IPR014408">
    <property type="entry name" value="dGMP_Pdiesterase_EAL/HD-GYP"/>
</dbReference>
<dbReference type="EMBL" id="JACNEP010000006">
    <property type="protein sequence ID" value="MBC3766020.1"/>
    <property type="molecule type" value="Genomic_DNA"/>
</dbReference>